<dbReference type="PANTHER" id="PTHR35333">
    <property type="entry name" value="BETA-LACTAMASE"/>
    <property type="match status" value="1"/>
</dbReference>
<evidence type="ECO:0000256" key="6">
    <source>
        <dbReference type="ARBA" id="ARBA00023316"/>
    </source>
</evidence>
<feature type="binding site" evidence="8">
    <location>
        <position position="270"/>
    </location>
    <ligand>
        <name>substrate</name>
    </ligand>
</feature>
<sequence length="323" mass="34923">MFMSQQLTSWPTWESAGLRTCPSTKPLKPIMKLNIIHKGAFLIAAIAAVFWVGQNISHQVAEQPIEQLVKNPYLNIILEAESAVVYDPDENRILYSHNAYQSMPLASVTKIMTAVVAYESDSPWQEVIIDAESLATEGDSGLHRDERWQLADLIKFTLITSSNAGAATLAAVAGTDNFVVKMNELAGQLSLEQTHFNNPTGLDLPSGQAGSYGSAFDVAKLMGYTLANHPEILTATKEANWSIISDSSLNHIASNTNRLAGYLPGLFASKTGYTIAAGGNLAVAVDLGLREPVIVVVLGSSEEGRFRDVSKLLNATSQLFNNR</sequence>
<dbReference type="InterPro" id="IPR012338">
    <property type="entry name" value="Beta-lactam/transpept-like"/>
</dbReference>
<dbReference type="InterPro" id="IPR000871">
    <property type="entry name" value="Beta-lactam_class-A"/>
</dbReference>
<evidence type="ECO:0000313" key="12">
    <source>
        <dbReference type="Proteomes" id="UP000230906"/>
    </source>
</evidence>
<keyword evidence="3" id="KW-0378">Hydrolase</keyword>
<dbReference type="Proteomes" id="UP000230906">
    <property type="component" value="Unassembled WGS sequence"/>
</dbReference>
<dbReference type="EMBL" id="PCYJ01000019">
    <property type="protein sequence ID" value="PIR45472.1"/>
    <property type="molecule type" value="Genomic_DNA"/>
</dbReference>
<feature type="active site" evidence="7">
    <location>
        <position position="161"/>
    </location>
</feature>
<dbReference type="GO" id="GO:0008800">
    <property type="term" value="F:beta-lactamase activity"/>
    <property type="evidence" value="ECO:0007669"/>
    <property type="project" value="InterPro"/>
</dbReference>
<comment type="similarity">
    <text evidence="1 9">Belongs to the peptidase S11 family.</text>
</comment>
<keyword evidence="5" id="KW-0573">Peptidoglycan synthesis</keyword>
<evidence type="ECO:0000259" key="10">
    <source>
        <dbReference type="Pfam" id="PF00768"/>
    </source>
</evidence>
<dbReference type="GO" id="GO:0006508">
    <property type="term" value="P:proteolysis"/>
    <property type="evidence" value="ECO:0007669"/>
    <property type="project" value="InterPro"/>
</dbReference>
<dbReference type="GO" id="GO:0046677">
    <property type="term" value="P:response to antibiotic"/>
    <property type="evidence" value="ECO:0007669"/>
    <property type="project" value="InterPro"/>
</dbReference>
<dbReference type="GO" id="GO:0008360">
    <property type="term" value="P:regulation of cell shape"/>
    <property type="evidence" value="ECO:0007669"/>
    <property type="project" value="UniProtKB-KW"/>
</dbReference>
<dbReference type="GO" id="GO:0009002">
    <property type="term" value="F:serine-type D-Ala-D-Ala carboxypeptidase activity"/>
    <property type="evidence" value="ECO:0007669"/>
    <property type="project" value="InterPro"/>
</dbReference>
<evidence type="ECO:0000256" key="8">
    <source>
        <dbReference type="PIRSR" id="PIRSR618044-2"/>
    </source>
</evidence>
<evidence type="ECO:0000256" key="7">
    <source>
        <dbReference type="PIRSR" id="PIRSR618044-1"/>
    </source>
</evidence>
<evidence type="ECO:0000256" key="3">
    <source>
        <dbReference type="ARBA" id="ARBA00022801"/>
    </source>
</evidence>
<evidence type="ECO:0000256" key="2">
    <source>
        <dbReference type="ARBA" id="ARBA00022729"/>
    </source>
</evidence>
<name>A0A2H0RG01_9BACT</name>
<comment type="caution">
    <text evidence="11">The sequence shown here is derived from an EMBL/GenBank/DDBJ whole genome shotgun (WGS) entry which is preliminary data.</text>
</comment>
<evidence type="ECO:0000256" key="4">
    <source>
        <dbReference type="ARBA" id="ARBA00022960"/>
    </source>
</evidence>
<keyword evidence="4" id="KW-0133">Cell shape</keyword>
<evidence type="ECO:0000313" key="11">
    <source>
        <dbReference type="EMBL" id="PIR45472.1"/>
    </source>
</evidence>
<protein>
    <recommendedName>
        <fullName evidence="10">Peptidase S11 D-alanyl-D-alanine carboxypeptidase A N-terminal domain-containing protein</fullName>
    </recommendedName>
</protein>
<dbReference type="GO" id="GO:0009252">
    <property type="term" value="P:peptidoglycan biosynthetic process"/>
    <property type="evidence" value="ECO:0007669"/>
    <property type="project" value="UniProtKB-KW"/>
</dbReference>
<dbReference type="InterPro" id="IPR018044">
    <property type="entry name" value="Peptidase_S11"/>
</dbReference>
<reference evidence="11 12" key="1">
    <citation type="submission" date="2017-09" db="EMBL/GenBank/DDBJ databases">
        <title>Depth-based differentiation of microbial function through sediment-hosted aquifers and enrichment of novel symbionts in the deep terrestrial subsurface.</title>
        <authorList>
            <person name="Probst A.J."/>
            <person name="Ladd B."/>
            <person name="Jarett J.K."/>
            <person name="Geller-Mcgrath D.E."/>
            <person name="Sieber C.M."/>
            <person name="Emerson J.B."/>
            <person name="Anantharaman K."/>
            <person name="Thomas B.C."/>
            <person name="Malmstrom R."/>
            <person name="Stieglmeier M."/>
            <person name="Klingl A."/>
            <person name="Woyke T."/>
            <person name="Ryan C.M."/>
            <person name="Banfield J.F."/>
        </authorList>
    </citation>
    <scope>NUCLEOTIDE SEQUENCE [LARGE SCALE GENOMIC DNA]</scope>
    <source>
        <strain evidence="11">CG10_big_fil_rev_8_21_14_0_10_50_13</strain>
    </source>
</reference>
<evidence type="ECO:0000256" key="9">
    <source>
        <dbReference type="RuleBase" id="RU004016"/>
    </source>
</evidence>
<dbReference type="Gene3D" id="3.40.710.10">
    <property type="entry name" value="DD-peptidase/beta-lactamase superfamily"/>
    <property type="match status" value="1"/>
</dbReference>
<dbReference type="InterPro" id="IPR001967">
    <property type="entry name" value="Peptidase_S11_N"/>
</dbReference>
<keyword evidence="6" id="KW-0961">Cell wall biogenesis/degradation</keyword>
<dbReference type="Pfam" id="PF00768">
    <property type="entry name" value="Peptidase_S11"/>
    <property type="match status" value="1"/>
</dbReference>
<accession>A0A2H0RG01</accession>
<dbReference type="SUPFAM" id="SSF56601">
    <property type="entry name" value="beta-lactamase/transpeptidase-like"/>
    <property type="match status" value="1"/>
</dbReference>
<organism evidence="11 12">
    <name type="scientific">Candidatus Vogelbacteria bacterium CG10_big_fil_rev_8_21_14_0_10_50_13</name>
    <dbReference type="NCBI Taxonomy" id="1975044"/>
    <lineage>
        <taxon>Bacteria</taxon>
        <taxon>Candidatus Vogeliibacteriota</taxon>
    </lineage>
</organism>
<evidence type="ECO:0000256" key="1">
    <source>
        <dbReference type="ARBA" id="ARBA00007164"/>
    </source>
</evidence>
<feature type="domain" description="Peptidase S11 D-alanyl-D-alanine carboxypeptidase A N-terminal" evidence="10">
    <location>
        <begin position="78"/>
        <end position="300"/>
    </location>
</feature>
<dbReference type="PRINTS" id="PR00725">
    <property type="entry name" value="DADACBPTASE1"/>
</dbReference>
<gene>
    <name evidence="11" type="ORF">COV09_01245</name>
</gene>
<feature type="active site" description="Acyl-ester intermediate" evidence="7">
    <location>
        <position position="107"/>
    </location>
</feature>
<dbReference type="PANTHER" id="PTHR35333:SF3">
    <property type="entry name" value="BETA-LACTAMASE-TYPE TRANSPEPTIDASE FOLD CONTAINING PROTEIN"/>
    <property type="match status" value="1"/>
</dbReference>
<feature type="active site" description="Proton acceptor" evidence="7">
    <location>
        <position position="110"/>
    </location>
</feature>
<evidence type="ECO:0000256" key="5">
    <source>
        <dbReference type="ARBA" id="ARBA00022984"/>
    </source>
</evidence>
<keyword evidence="2" id="KW-0732">Signal</keyword>
<dbReference type="AlphaFoldDB" id="A0A2H0RG01"/>
<dbReference type="GO" id="GO:0071555">
    <property type="term" value="P:cell wall organization"/>
    <property type="evidence" value="ECO:0007669"/>
    <property type="project" value="UniProtKB-KW"/>
</dbReference>
<proteinExistence type="inferred from homology"/>
<dbReference type="GO" id="GO:0030655">
    <property type="term" value="P:beta-lactam antibiotic catabolic process"/>
    <property type="evidence" value="ECO:0007669"/>
    <property type="project" value="InterPro"/>
</dbReference>